<dbReference type="InterPro" id="IPR008969">
    <property type="entry name" value="CarboxyPept-like_regulatory"/>
</dbReference>
<dbReference type="InterPro" id="IPR036942">
    <property type="entry name" value="Beta-barrel_TonB_sf"/>
</dbReference>
<dbReference type="EMBL" id="JBHTLP010000023">
    <property type="protein sequence ID" value="MFD1144659.1"/>
    <property type="molecule type" value="Genomic_DNA"/>
</dbReference>
<gene>
    <name evidence="10" type="ORF">ACFQ4C_26255</name>
</gene>
<dbReference type="PROSITE" id="PS52016">
    <property type="entry name" value="TONB_DEPENDENT_REC_3"/>
    <property type="match status" value="1"/>
</dbReference>
<evidence type="ECO:0000256" key="8">
    <source>
        <dbReference type="SAM" id="MobiDB-lite"/>
    </source>
</evidence>
<comment type="similarity">
    <text evidence="7">Belongs to the TonB-dependent receptor family.</text>
</comment>
<evidence type="ECO:0000313" key="11">
    <source>
        <dbReference type="Proteomes" id="UP001597116"/>
    </source>
</evidence>
<dbReference type="Gene3D" id="2.170.130.10">
    <property type="entry name" value="TonB-dependent receptor, plug domain"/>
    <property type="match status" value="1"/>
</dbReference>
<dbReference type="InterPro" id="IPR012910">
    <property type="entry name" value="Plug_dom"/>
</dbReference>
<evidence type="ECO:0000313" key="10">
    <source>
        <dbReference type="EMBL" id="MFD1144659.1"/>
    </source>
</evidence>
<keyword evidence="2 7" id="KW-0813">Transport</keyword>
<keyword evidence="4 7" id="KW-0812">Transmembrane</keyword>
<name>A0ABW3QLZ5_9BACT</name>
<dbReference type="Proteomes" id="UP001597116">
    <property type="component" value="Unassembled WGS sequence"/>
</dbReference>
<keyword evidence="3 7" id="KW-1134">Transmembrane beta strand</keyword>
<feature type="region of interest" description="Disordered" evidence="8">
    <location>
        <begin position="533"/>
        <end position="560"/>
    </location>
</feature>
<keyword evidence="5 7" id="KW-0472">Membrane</keyword>
<sequence length="1019" mass="111987">MHSYLRCLQTTFVFVCFALITYAQSPIRGRVTDERNEGIPGATITIKGTTRGTTTDAAGAFQINASPNETLVFSYVGYATQEVVAGSQTNLTVRMATDNRSLEEVVVVGYGTVRKSDLTGSVSTIKADAIKEMPVVSVDQAIQSRAPGVQVTQSSAAPGGGISIRVRGANSINSGSEPLYVIDGFPMYPDNGALGTSGNRQASNAMATINPNEIESIEILKDASATSIYGSRGANGVVLITTKRGKEGASRVDYEGSYSIQQIARPIEVLNGADYARYLNILERSQGGSPRFTDAQINQIGEGTNWLDAITRTGALSNHQLSFTGGTKGMRYAFVGNYLSNPGIVKNTFFKRYGFRLNLDNDFLNGRATLSNSWSYNRTGSSNVATDRGGPGGIIITALGLDPTVAIYDQNGNYNYPSYDQRFIINPLAEAQEGYDRDNINRLFGTTALTINLLEGLKFRTSLGADVVTAERTTFYNNYTYTGRQYARQLERANRNVSSILNENILSYNKQIRPGHNLDVTVGYTYQQESNRLNSASTRGLPSDDPLSVNMQNGSRPQVPNSGRLDWTLESFLGRVNYNLKDRYLMTVTVRRDGSSKFGPSNKWANFPSAALGWRVVNEGFFQNSGLSKVFDDFKFRASYGLTGNSQIPVYRSLAGLVPYNYVLGGTLVAGYGPNRIANPDLKWESTAMLNLGLDLSLLNNRLSMTFDVFNNKTTDLLLDVSIPQSTGFSTIMLNSGSLSNKGFEFSTNYKILNSSDWKWDVSGNISILRNEILDLGKSTPFFANSTSGHLGVFGSWVEAGNAIGVWKGYKYTGLFQTDDEGKSFAARAGYPKYEDVNGDGKYTSDDYVTIGNPNPKFTWGLNSTVKFRNFDLAVFFRGVHGNDVRNLQQSEMGDGVQKINQIGNILTDSWTPENPNASRPVIDGRRDFISFRRSSFFIQDGSFIRLQNLALGYNLPLNTKYIRSARIYASGQNLFLITNYKGFDPEVNNQGQNNLNRGDDYDAYPRARMFTLGVNLGL</sequence>
<feature type="domain" description="TonB-dependent receptor plug" evidence="9">
    <location>
        <begin position="115"/>
        <end position="237"/>
    </location>
</feature>
<evidence type="ECO:0000256" key="4">
    <source>
        <dbReference type="ARBA" id="ARBA00022692"/>
    </source>
</evidence>
<dbReference type="NCBIfam" id="TIGR04056">
    <property type="entry name" value="OMP_RagA_SusC"/>
    <property type="match status" value="1"/>
</dbReference>
<evidence type="ECO:0000256" key="5">
    <source>
        <dbReference type="ARBA" id="ARBA00023136"/>
    </source>
</evidence>
<evidence type="ECO:0000256" key="2">
    <source>
        <dbReference type="ARBA" id="ARBA00022448"/>
    </source>
</evidence>
<dbReference type="NCBIfam" id="TIGR04057">
    <property type="entry name" value="SusC_RagA_signa"/>
    <property type="match status" value="1"/>
</dbReference>
<dbReference type="Pfam" id="PF07715">
    <property type="entry name" value="Plug"/>
    <property type="match status" value="1"/>
</dbReference>
<evidence type="ECO:0000256" key="1">
    <source>
        <dbReference type="ARBA" id="ARBA00004571"/>
    </source>
</evidence>
<dbReference type="SUPFAM" id="SSF49464">
    <property type="entry name" value="Carboxypeptidase regulatory domain-like"/>
    <property type="match status" value="1"/>
</dbReference>
<evidence type="ECO:0000256" key="7">
    <source>
        <dbReference type="PROSITE-ProRule" id="PRU01360"/>
    </source>
</evidence>
<reference evidence="11" key="1">
    <citation type="journal article" date="2019" name="Int. J. Syst. Evol. Microbiol.">
        <title>The Global Catalogue of Microorganisms (GCM) 10K type strain sequencing project: providing services to taxonomists for standard genome sequencing and annotation.</title>
        <authorList>
            <consortium name="The Broad Institute Genomics Platform"/>
            <consortium name="The Broad Institute Genome Sequencing Center for Infectious Disease"/>
            <person name="Wu L."/>
            <person name="Ma J."/>
        </authorList>
    </citation>
    <scope>NUCLEOTIDE SEQUENCE [LARGE SCALE GENOMIC DNA]</scope>
    <source>
        <strain evidence="11">CCUG 55608</strain>
    </source>
</reference>
<protein>
    <submittedName>
        <fullName evidence="10">SusC/RagA family TonB-linked outer membrane protein</fullName>
    </submittedName>
</protein>
<dbReference type="SUPFAM" id="SSF56935">
    <property type="entry name" value="Porins"/>
    <property type="match status" value="1"/>
</dbReference>
<dbReference type="RefSeq" id="WP_265993728.1">
    <property type="nucleotide sequence ID" value="NZ_CP110973.1"/>
</dbReference>
<keyword evidence="11" id="KW-1185">Reference proteome</keyword>
<evidence type="ECO:0000256" key="6">
    <source>
        <dbReference type="ARBA" id="ARBA00023237"/>
    </source>
</evidence>
<keyword evidence="6 7" id="KW-0998">Cell outer membrane</keyword>
<accession>A0ABW3QLZ5</accession>
<dbReference type="Gene3D" id="2.60.40.1120">
    <property type="entry name" value="Carboxypeptidase-like, regulatory domain"/>
    <property type="match status" value="1"/>
</dbReference>
<evidence type="ECO:0000259" key="9">
    <source>
        <dbReference type="Pfam" id="PF07715"/>
    </source>
</evidence>
<dbReference type="InterPro" id="IPR037066">
    <property type="entry name" value="Plug_dom_sf"/>
</dbReference>
<organism evidence="10 11">
    <name type="scientific">Larkinella insperata</name>
    <dbReference type="NCBI Taxonomy" id="332158"/>
    <lineage>
        <taxon>Bacteria</taxon>
        <taxon>Pseudomonadati</taxon>
        <taxon>Bacteroidota</taxon>
        <taxon>Cytophagia</taxon>
        <taxon>Cytophagales</taxon>
        <taxon>Spirosomataceae</taxon>
        <taxon>Larkinella</taxon>
    </lineage>
</organism>
<dbReference type="Gene3D" id="2.40.170.20">
    <property type="entry name" value="TonB-dependent receptor, beta-barrel domain"/>
    <property type="match status" value="1"/>
</dbReference>
<comment type="subcellular location">
    <subcellularLocation>
        <location evidence="1 7">Cell outer membrane</location>
        <topology evidence="1 7">Multi-pass membrane protein</topology>
    </subcellularLocation>
</comment>
<dbReference type="Pfam" id="PF13715">
    <property type="entry name" value="CarbopepD_reg_2"/>
    <property type="match status" value="1"/>
</dbReference>
<proteinExistence type="inferred from homology"/>
<dbReference type="InterPro" id="IPR023996">
    <property type="entry name" value="TonB-dep_OMP_SusC/RagA"/>
</dbReference>
<comment type="caution">
    <text evidence="10">The sequence shown here is derived from an EMBL/GenBank/DDBJ whole genome shotgun (WGS) entry which is preliminary data.</text>
</comment>
<evidence type="ECO:0000256" key="3">
    <source>
        <dbReference type="ARBA" id="ARBA00022452"/>
    </source>
</evidence>
<dbReference type="InterPro" id="IPR023997">
    <property type="entry name" value="TonB-dep_OMP_SusC/RagA_CS"/>
</dbReference>
<feature type="compositionally biased region" description="Polar residues" evidence="8">
    <location>
        <begin position="549"/>
        <end position="560"/>
    </location>
</feature>
<dbReference type="InterPro" id="IPR039426">
    <property type="entry name" value="TonB-dep_rcpt-like"/>
</dbReference>